<dbReference type="EMBL" id="NKXS01000489">
    <property type="protein sequence ID" value="PIN23863.1"/>
    <property type="molecule type" value="Genomic_DNA"/>
</dbReference>
<evidence type="ECO:0000259" key="11">
    <source>
        <dbReference type="PROSITE" id="PS50011"/>
    </source>
</evidence>
<dbReference type="Proteomes" id="UP000231279">
    <property type="component" value="Unassembled WGS sequence"/>
</dbReference>
<keyword evidence="8 10" id="KW-0472">Membrane</keyword>
<dbReference type="Gene3D" id="3.30.200.20">
    <property type="entry name" value="Phosphorylase Kinase, domain 1"/>
    <property type="match status" value="1"/>
</dbReference>
<dbReference type="InterPro" id="IPR000719">
    <property type="entry name" value="Prot_kinase_dom"/>
</dbReference>
<evidence type="ECO:0000256" key="5">
    <source>
        <dbReference type="ARBA" id="ARBA00022741"/>
    </source>
</evidence>
<dbReference type="Gene3D" id="1.10.510.10">
    <property type="entry name" value="Transferase(Phosphotransferase) domain 1"/>
    <property type="match status" value="1"/>
</dbReference>
<keyword evidence="2" id="KW-0433">Leucine-rich repeat</keyword>
<evidence type="ECO:0000313" key="13">
    <source>
        <dbReference type="Proteomes" id="UP000231279"/>
    </source>
</evidence>
<dbReference type="PANTHER" id="PTHR48007:SF64">
    <property type="entry name" value="POLLEN RECEPTOR-LIKE KINASE 1"/>
    <property type="match status" value="1"/>
</dbReference>
<keyword evidence="12" id="KW-0808">Transferase</keyword>
<feature type="transmembrane region" description="Helical" evidence="10">
    <location>
        <begin position="286"/>
        <end position="308"/>
    </location>
</feature>
<dbReference type="AlphaFoldDB" id="A0A2G9I283"/>
<dbReference type="STRING" id="429701.A0A2G9I283"/>
<comment type="subcellular location">
    <subcellularLocation>
        <location evidence="1">Membrane</location>
    </subcellularLocation>
</comment>
<dbReference type="InterPro" id="IPR032675">
    <property type="entry name" value="LRR_dom_sf"/>
</dbReference>
<sequence length="658" mass="72540">MPRGAQAAARPVRPPLFEAASSHDLIIITLVLLISFCFSAAQQNEPQALLNFKSSLQNADPALSDWNPSTPPCSGNSAHWAGVLCFNGYVWGLQLENMNLKGHIDVDSLIPLRFLRTLSFMGNSFEGSMPDWRKIGALKSLFLSNNHFSGQIAQDAFRGMTSLKKVHMANNKFTGRIPASLESPKLIELRLDNNQFTGAIPDISSEHLKVFNVSNNQLEGPIPAPLIKMDPSSFSGNKGLCGKPLESPCRQPGLNPPSDPDHNPPAAPILPTDDGHNNKSSSSATIAIIAISVVVGLFLIVLLALLLYKQSRRNQTPQLGRAVSSSAGENNNNNLPAAAAAVLVGTDQIQMSESRKPTRKSDQQQPGKLSFVREDRDKFGLQDLMRASAEVLGSGNFGASYKAVLVDGEALVVKRFKQMNTIAKEDFHEHMRRLGRLKHPNLLPLVAYLYRKEEKLLVFDYVDNGSLATHLHGKHSVEQPGLSWATRLKIIKGVAKGLLYLQNELPSLTVPHGHLKSSNVLLDKDFNPLLMDYALLPVVNSTQVQQLLSAYKSPEYAQHGRTSKKTDVWCLGIFILETLTAKYLAHQGSTTADVIGWINAIVGEETAKVLDKKMEKDMEKSRHQMEKLMQIGIACCQEDPDKRWDLEEAVHQIEQLQE</sequence>
<dbReference type="Pfam" id="PF07714">
    <property type="entry name" value="PK_Tyr_Ser-Thr"/>
    <property type="match status" value="1"/>
</dbReference>
<dbReference type="GO" id="GO:0016020">
    <property type="term" value="C:membrane"/>
    <property type="evidence" value="ECO:0007669"/>
    <property type="project" value="UniProtKB-SubCell"/>
</dbReference>
<keyword evidence="13" id="KW-1185">Reference proteome</keyword>
<dbReference type="InterPro" id="IPR001245">
    <property type="entry name" value="Ser-Thr/Tyr_kinase_cat_dom"/>
</dbReference>
<dbReference type="InterPro" id="IPR001611">
    <property type="entry name" value="Leu-rich_rpt"/>
</dbReference>
<feature type="region of interest" description="Disordered" evidence="9">
    <location>
        <begin position="350"/>
        <end position="369"/>
    </location>
</feature>
<feature type="compositionally biased region" description="Basic and acidic residues" evidence="9">
    <location>
        <begin position="353"/>
        <end position="362"/>
    </location>
</feature>
<organism evidence="12 13">
    <name type="scientific">Handroanthus impetiginosus</name>
    <dbReference type="NCBI Taxonomy" id="429701"/>
    <lineage>
        <taxon>Eukaryota</taxon>
        <taxon>Viridiplantae</taxon>
        <taxon>Streptophyta</taxon>
        <taxon>Embryophyta</taxon>
        <taxon>Tracheophyta</taxon>
        <taxon>Spermatophyta</taxon>
        <taxon>Magnoliopsida</taxon>
        <taxon>eudicotyledons</taxon>
        <taxon>Gunneridae</taxon>
        <taxon>Pentapetalae</taxon>
        <taxon>asterids</taxon>
        <taxon>lamiids</taxon>
        <taxon>Lamiales</taxon>
        <taxon>Bignoniaceae</taxon>
        <taxon>Crescentiina</taxon>
        <taxon>Tabebuia alliance</taxon>
        <taxon>Handroanthus</taxon>
    </lineage>
</organism>
<evidence type="ECO:0000256" key="6">
    <source>
        <dbReference type="ARBA" id="ARBA00022840"/>
    </source>
</evidence>
<protein>
    <submittedName>
        <fullName evidence="12">Serine/threonine protein kinase</fullName>
        <ecNumber evidence="12">2.7.11.1</ecNumber>
    </submittedName>
</protein>
<accession>A0A2G9I283</accession>
<name>A0A2G9I283_9LAMI</name>
<keyword evidence="12" id="KW-0418">Kinase</keyword>
<dbReference type="Gene3D" id="3.80.10.10">
    <property type="entry name" value="Ribonuclease Inhibitor"/>
    <property type="match status" value="2"/>
</dbReference>
<feature type="region of interest" description="Disordered" evidence="9">
    <location>
        <begin position="239"/>
        <end position="278"/>
    </location>
</feature>
<evidence type="ECO:0000256" key="8">
    <source>
        <dbReference type="ARBA" id="ARBA00023136"/>
    </source>
</evidence>
<evidence type="ECO:0000313" key="12">
    <source>
        <dbReference type="EMBL" id="PIN23863.1"/>
    </source>
</evidence>
<dbReference type="InterPro" id="IPR046959">
    <property type="entry name" value="PRK1-6/SRF4-like"/>
</dbReference>
<dbReference type="InterPro" id="IPR011009">
    <property type="entry name" value="Kinase-like_dom_sf"/>
</dbReference>
<proteinExistence type="predicted"/>
<dbReference type="PROSITE" id="PS50011">
    <property type="entry name" value="PROTEIN_KINASE_DOM"/>
    <property type="match status" value="1"/>
</dbReference>
<dbReference type="OrthoDB" id="418615at2759"/>
<keyword evidence="12" id="KW-0723">Serine/threonine-protein kinase</keyword>
<dbReference type="Pfam" id="PF00560">
    <property type="entry name" value="LRR_1"/>
    <property type="match status" value="1"/>
</dbReference>
<dbReference type="EC" id="2.7.11.1" evidence="12"/>
<evidence type="ECO:0000256" key="1">
    <source>
        <dbReference type="ARBA" id="ARBA00004370"/>
    </source>
</evidence>
<gene>
    <name evidence="12" type="ORF">CDL12_03409</name>
</gene>
<feature type="compositionally biased region" description="Pro residues" evidence="9">
    <location>
        <begin position="254"/>
        <end position="268"/>
    </location>
</feature>
<comment type="caution">
    <text evidence="12">The sequence shown here is derived from an EMBL/GenBank/DDBJ whole genome shotgun (WGS) entry which is preliminary data.</text>
</comment>
<keyword evidence="3 10" id="KW-0812">Transmembrane</keyword>
<evidence type="ECO:0000256" key="9">
    <source>
        <dbReference type="SAM" id="MobiDB-lite"/>
    </source>
</evidence>
<dbReference type="SUPFAM" id="SSF56112">
    <property type="entry name" value="Protein kinase-like (PK-like)"/>
    <property type="match status" value="1"/>
</dbReference>
<keyword evidence="7 10" id="KW-1133">Transmembrane helix</keyword>
<keyword evidence="4" id="KW-0677">Repeat</keyword>
<reference evidence="13" key="1">
    <citation type="journal article" date="2018" name="Gigascience">
        <title>Genome assembly of the Pink Ipe (Handroanthus impetiginosus, Bignoniaceae), a highly valued, ecologically keystone Neotropical timber forest tree.</title>
        <authorList>
            <person name="Silva-Junior O.B."/>
            <person name="Grattapaglia D."/>
            <person name="Novaes E."/>
            <person name="Collevatti R.G."/>
        </authorList>
    </citation>
    <scope>NUCLEOTIDE SEQUENCE [LARGE SCALE GENOMIC DNA]</scope>
    <source>
        <strain evidence="13">cv. UFG-1</strain>
    </source>
</reference>
<feature type="domain" description="Protein kinase" evidence="11">
    <location>
        <begin position="386"/>
        <end position="658"/>
    </location>
</feature>
<evidence type="ECO:0000256" key="3">
    <source>
        <dbReference type="ARBA" id="ARBA00022692"/>
    </source>
</evidence>
<keyword evidence="6" id="KW-0067">ATP-binding</keyword>
<dbReference type="FunFam" id="3.30.200.20:FF:000307">
    <property type="entry name" value="pollen receptor-like kinase 1"/>
    <property type="match status" value="1"/>
</dbReference>
<evidence type="ECO:0000256" key="2">
    <source>
        <dbReference type="ARBA" id="ARBA00022614"/>
    </source>
</evidence>
<dbReference type="SUPFAM" id="SSF52058">
    <property type="entry name" value="L domain-like"/>
    <property type="match status" value="1"/>
</dbReference>
<evidence type="ECO:0000256" key="7">
    <source>
        <dbReference type="ARBA" id="ARBA00022989"/>
    </source>
</evidence>
<keyword evidence="5" id="KW-0547">Nucleotide-binding</keyword>
<evidence type="ECO:0000256" key="10">
    <source>
        <dbReference type="SAM" id="Phobius"/>
    </source>
</evidence>
<dbReference type="InterPro" id="IPR013210">
    <property type="entry name" value="LRR_N_plant-typ"/>
</dbReference>
<dbReference type="Pfam" id="PF08263">
    <property type="entry name" value="LRRNT_2"/>
    <property type="match status" value="1"/>
</dbReference>
<evidence type="ECO:0000256" key="4">
    <source>
        <dbReference type="ARBA" id="ARBA00022737"/>
    </source>
</evidence>
<dbReference type="GO" id="GO:0005524">
    <property type="term" value="F:ATP binding"/>
    <property type="evidence" value="ECO:0007669"/>
    <property type="project" value="UniProtKB-KW"/>
</dbReference>
<dbReference type="PANTHER" id="PTHR48007">
    <property type="entry name" value="LEUCINE-RICH REPEAT RECEPTOR-LIKE PROTEIN KINASE PXC1"/>
    <property type="match status" value="1"/>
</dbReference>
<dbReference type="GO" id="GO:0004674">
    <property type="term" value="F:protein serine/threonine kinase activity"/>
    <property type="evidence" value="ECO:0007669"/>
    <property type="project" value="UniProtKB-KW"/>
</dbReference>